<dbReference type="CDD" id="cd05289">
    <property type="entry name" value="MDR_like_2"/>
    <property type="match status" value="1"/>
</dbReference>
<dbReference type="InterPro" id="IPR011032">
    <property type="entry name" value="GroES-like_sf"/>
</dbReference>
<dbReference type="Proteomes" id="UP001160499">
    <property type="component" value="Unassembled WGS sequence"/>
</dbReference>
<dbReference type="Gene3D" id="3.90.180.10">
    <property type="entry name" value="Medium-chain alcohol dehydrogenases, catalytic domain"/>
    <property type="match status" value="1"/>
</dbReference>
<dbReference type="SMART" id="SM00829">
    <property type="entry name" value="PKS_ER"/>
    <property type="match status" value="1"/>
</dbReference>
<dbReference type="Gene3D" id="3.40.50.720">
    <property type="entry name" value="NAD(P)-binding Rossmann-like Domain"/>
    <property type="match status" value="1"/>
</dbReference>
<dbReference type="SUPFAM" id="SSF50129">
    <property type="entry name" value="GroES-like"/>
    <property type="match status" value="1"/>
</dbReference>
<protein>
    <submittedName>
        <fullName evidence="2">NADPH:quinone reductase-like Zn-dependent oxidoreductase</fullName>
    </submittedName>
</protein>
<sequence length="309" mass="31652">MKAVQYNQYGGVDVLQVEDVPSPSPGTGQALVRVKTAGLNPGEAHTREGHMQAVYSVTFPTGQGHDLAGIVVSVGEGVTEVAAGDEVIGWVDPLSSQAQYVVAEADHLIPKPAGVTWEAAGALASAGFTAWAAVRAVEPAPGDTVIVAGAAGGVGSIAVQLAVRAGARVIGLASEHNHDWLTAHGVTPVSYGPGVADRIRAAAAYGRVDAFIDTQGADYVEIALDDLGVAPGRFNTIVRFDAVQTHGVKFEGYEAGVSSGAAVLAELAGLITAGDLEIPITATYPLDEVRKAFDHLEGGHVRGKIVLVP</sequence>
<dbReference type="InterPro" id="IPR020843">
    <property type="entry name" value="ER"/>
</dbReference>
<evidence type="ECO:0000259" key="1">
    <source>
        <dbReference type="SMART" id="SM00829"/>
    </source>
</evidence>
<dbReference type="SUPFAM" id="SSF51735">
    <property type="entry name" value="NAD(P)-binding Rossmann-fold domains"/>
    <property type="match status" value="1"/>
</dbReference>
<proteinExistence type="predicted"/>
<keyword evidence="3" id="KW-1185">Reference proteome</keyword>
<dbReference type="Pfam" id="PF08240">
    <property type="entry name" value="ADH_N"/>
    <property type="match status" value="1"/>
</dbReference>
<name>A0ABT6LXU8_9ACTN</name>
<dbReference type="InterPro" id="IPR036291">
    <property type="entry name" value="NAD(P)-bd_dom_sf"/>
</dbReference>
<reference evidence="2 3" key="1">
    <citation type="submission" date="2023-04" db="EMBL/GenBank/DDBJ databases">
        <title>Forest soil microbial communities from Buena Vista Peninsula, Colon Province, Panama.</title>
        <authorList>
            <person name="Bouskill N."/>
        </authorList>
    </citation>
    <scope>NUCLEOTIDE SEQUENCE [LARGE SCALE GENOMIC DNA]</scope>
    <source>
        <strain evidence="2 3">GGS1</strain>
    </source>
</reference>
<accession>A0ABT6LXU8</accession>
<dbReference type="PANTHER" id="PTHR11695:SF294">
    <property type="entry name" value="RETICULON-4-INTERACTING PROTEIN 1, MITOCHONDRIAL"/>
    <property type="match status" value="1"/>
</dbReference>
<dbReference type="InterPro" id="IPR050700">
    <property type="entry name" value="YIM1/Zinc_Alcohol_DH_Fams"/>
</dbReference>
<feature type="domain" description="Enoyl reductase (ER)" evidence="1">
    <location>
        <begin position="10"/>
        <end position="307"/>
    </location>
</feature>
<dbReference type="InterPro" id="IPR013154">
    <property type="entry name" value="ADH-like_N"/>
</dbReference>
<evidence type="ECO:0000313" key="3">
    <source>
        <dbReference type="Proteomes" id="UP001160499"/>
    </source>
</evidence>
<evidence type="ECO:0000313" key="2">
    <source>
        <dbReference type="EMBL" id="MDH6221122.1"/>
    </source>
</evidence>
<dbReference type="RefSeq" id="WP_280881872.1">
    <property type="nucleotide sequence ID" value="NZ_JARXVH010000020.1"/>
</dbReference>
<organism evidence="2 3">
    <name type="scientific">Streptomyces pseudovenezuelae</name>
    <dbReference type="NCBI Taxonomy" id="67350"/>
    <lineage>
        <taxon>Bacteria</taxon>
        <taxon>Bacillati</taxon>
        <taxon>Actinomycetota</taxon>
        <taxon>Actinomycetes</taxon>
        <taxon>Kitasatosporales</taxon>
        <taxon>Streptomycetaceae</taxon>
        <taxon>Streptomyces</taxon>
        <taxon>Streptomyces aurantiacus group</taxon>
    </lineage>
</organism>
<comment type="caution">
    <text evidence="2">The sequence shown here is derived from an EMBL/GenBank/DDBJ whole genome shotgun (WGS) entry which is preliminary data.</text>
</comment>
<dbReference type="EMBL" id="JARXVH010000020">
    <property type="protein sequence ID" value="MDH6221122.1"/>
    <property type="molecule type" value="Genomic_DNA"/>
</dbReference>
<dbReference type="Pfam" id="PF13602">
    <property type="entry name" value="ADH_zinc_N_2"/>
    <property type="match status" value="1"/>
</dbReference>
<gene>
    <name evidence="2" type="ORF">M2283_008464</name>
</gene>
<dbReference type="PANTHER" id="PTHR11695">
    <property type="entry name" value="ALCOHOL DEHYDROGENASE RELATED"/>
    <property type="match status" value="1"/>
</dbReference>